<feature type="domain" description="Laminin G" evidence="3">
    <location>
        <begin position="572"/>
        <end position="683"/>
    </location>
</feature>
<dbReference type="Pfam" id="PF02210">
    <property type="entry name" value="Laminin_G_2"/>
    <property type="match status" value="1"/>
</dbReference>
<dbReference type="STRING" id="400727.A0A2T7PAT6"/>
<feature type="region of interest" description="Disordered" evidence="2">
    <location>
        <begin position="206"/>
        <end position="230"/>
    </location>
</feature>
<evidence type="ECO:0000259" key="3">
    <source>
        <dbReference type="Pfam" id="PF02210"/>
    </source>
</evidence>
<dbReference type="InterPro" id="IPR001791">
    <property type="entry name" value="Laminin_G"/>
</dbReference>
<feature type="region of interest" description="Disordered" evidence="2">
    <location>
        <begin position="319"/>
        <end position="340"/>
    </location>
</feature>
<evidence type="ECO:0000313" key="4">
    <source>
        <dbReference type="EMBL" id="PVD30533.1"/>
    </source>
</evidence>
<gene>
    <name evidence="4" type="ORF">C0Q70_09800</name>
</gene>
<dbReference type="SUPFAM" id="SSF49899">
    <property type="entry name" value="Concanavalin A-like lectins/glucanases"/>
    <property type="match status" value="2"/>
</dbReference>
<feature type="coiled-coil region" evidence="1">
    <location>
        <begin position="539"/>
        <end position="566"/>
    </location>
</feature>
<evidence type="ECO:0000313" key="5">
    <source>
        <dbReference type="Proteomes" id="UP000245119"/>
    </source>
</evidence>
<protein>
    <recommendedName>
        <fullName evidence="3">Laminin G domain-containing protein</fullName>
    </recommendedName>
</protein>
<keyword evidence="5" id="KW-1185">Reference proteome</keyword>
<sequence length="971" mass="109641">MHYVHNDNDYVFNGTRYVIMTGVREQLKEIAKASDIAYDAVLRATLLTKDIYIRAHRGRLTGPTTRSLSRPEMSLPSLYTFISKAYSEDREAQQMLRDIQNYKRQQQRIQVRLHQIREKLQNNHAPNSLRTVVYYVNMTNHKLRNELNYATRMRNSKRNNIMLDERRHDLLIAKDLLTKADDHLAKGSQDYRGNYQVVQDFRRLSAGKDEDNVGPPVSLRRRPPDNDVTAEERRQILQIIDRVREHARQQEERARQIERILQPAIRRSQLVTKREGARDAVLLTMIGERLTTDGKKLFSLLDTLRVLVGSQQELRWRPPSELLGRVEGSGDDEDDDDDYEGCGSGVSPLDFIDDEDFVFVDEKKPTKRPSSTSAMAEFGEKLSVYLDGVNLRSNDVVQRADQVYDRTTEAAKQWQSVEKVTEDTATAYKNWKDLKPMVQNFIVHADNTSKMAKDLSERVNRFHSSVKERMDRAVHIAERALAKATVNKTEQSPSPGQPETDKVASDDASVIIEAFQKVSEVRSNTQAIANIRKVLPRTCDQATRQIQALRDNISHLRLQVQRARELLQSMQVSLSLSLEKKKPLVTAYDSNGKVLNKVSSDLTLIEDKWYDIRVSRVGTSLSLHVASKDGKEVSETDVRVSDIALLQPHPTHAYIGGLSDTEPFSLSRDIWTGCLAGLKLNSQVVPLLHTSSEGETPQLCTSQWSWISALPATVLPPRRTVQTVHLQFRTLQSSAALLHVVNQRQRFLLRVVLDGGAVMIDTTTPSESVILRSRQNNLTDGNFHTLKVWSSCVHFDLNNKGIDLGTFDKSDIVAVLFSPNARGPLLSYTREEKFQAEISSTESGLHISTGDKDVTLKRPDGITEPLSLLTITDDGKNVRYKAWGESKETNYAGFWSIASDINGPHQVTVGPDVNDPQHSLVGDVAQLVIGNRYINLANYAHINDLQPCQRPLPDLVMPEATNAKLPALVGF</sequence>
<feature type="coiled-coil region" evidence="1">
    <location>
        <begin position="92"/>
        <end position="119"/>
    </location>
</feature>
<evidence type="ECO:0000256" key="2">
    <source>
        <dbReference type="SAM" id="MobiDB-lite"/>
    </source>
</evidence>
<dbReference type="Proteomes" id="UP000245119">
    <property type="component" value="Linkage Group LG5"/>
</dbReference>
<dbReference type="EMBL" id="PZQS01000005">
    <property type="protein sequence ID" value="PVD30533.1"/>
    <property type="molecule type" value="Genomic_DNA"/>
</dbReference>
<dbReference type="AlphaFoldDB" id="A0A2T7PAT6"/>
<dbReference type="Gene3D" id="2.60.120.200">
    <property type="match status" value="2"/>
</dbReference>
<evidence type="ECO:0000256" key="1">
    <source>
        <dbReference type="SAM" id="Coils"/>
    </source>
</evidence>
<keyword evidence="1" id="KW-0175">Coiled coil</keyword>
<accession>A0A2T7PAT6</accession>
<proteinExistence type="predicted"/>
<dbReference type="OrthoDB" id="6162353at2759"/>
<organism evidence="4 5">
    <name type="scientific">Pomacea canaliculata</name>
    <name type="common">Golden apple snail</name>
    <dbReference type="NCBI Taxonomy" id="400727"/>
    <lineage>
        <taxon>Eukaryota</taxon>
        <taxon>Metazoa</taxon>
        <taxon>Spiralia</taxon>
        <taxon>Lophotrochozoa</taxon>
        <taxon>Mollusca</taxon>
        <taxon>Gastropoda</taxon>
        <taxon>Caenogastropoda</taxon>
        <taxon>Architaenioglossa</taxon>
        <taxon>Ampullarioidea</taxon>
        <taxon>Ampullariidae</taxon>
        <taxon>Pomacea</taxon>
    </lineage>
</organism>
<comment type="caution">
    <text evidence="4">The sequence shown here is derived from an EMBL/GenBank/DDBJ whole genome shotgun (WGS) entry which is preliminary data.</text>
</comment>
<feature type="region of interest" description="Disordered" evidence="2">
    <location>
        <begin position="484"/>
        <end position="504"/>
    </location>
</feature>
<feature type="compositionally biased region" description="Acidic residues" evidence="2">
    <location>
        <begin position="329"/>
        <end position="340"/>
    </location>
</feature>
<reference evidence="4 5" key="1">
    <citation type="submission" date="2018-04" db="EMBL/GenBank/DDBJ databases">
        <title>The genome of golden apple snail Pomacea canaliculata provides insight into stress tolerance and invasive adaptation.</title>
        <authorList>
            <person name="Liu C."/>
            <person name="Liu B."/>
            <person name="Ren Y."/>
            <person name="Zhang Y."/>
            <person name="Wang H."/>
            <person name="Li S."/>
            <person name="Jiang F."/>
            <person name="Yin L."/>
            <person name="Zhang G."/>
            <person name="Qian W."/>
            <person name="Fan W."/>
        </authorList>
    </citation>
    <scope>NUCLEOTIDE SEQUENCE [LARGE SCALE GENOMIC DNA]</scope>
    <source>
        <strain evidence="4">SZHN2017</strain>
        <tissue evidence="4">Muscle</tissue>
    </source>
</reference>
<name>A0A2T7PAT6_POMCA</name>
<dbReference type="InterPro" id="IPR013320">
    <property type="entry name" value="ConA-like_dom_sf"/>
</dbReference>